<dbReference type="EMBL" id="NKUJ01000014">
    <property type="protein sequence ID" value="RMJ18909.1"/>
    <property type="molecule type" value="Genomic_DNA"/>
</dbReference>
<feature type="region of interest" description="Disordered" evidence="1">
    <location>
        <begin position="416"/>
        <end position="463"/>
    </location>
</feature>
<dbReference type="InterPro" id="IPR021109">
    <property type="entry name" value="Peptidase_aspartic_dom_sf"/>
</dbReference>
<dbReference type="AlphaFoldDB" id="A0A3M2SN12"/>
<evidence type="ECO:0000313" key="5">
    <source>
        <dbReference type="EMBL" id="RMJ18909.1"/>
    </source>
</evidence>
<feature type="compositionally biased region" description="Low complexity" evidence="1">
    <location>
        <begin position="440"/>
        <end position="453"/>
    </location>
</feature>
<feature type="region of interest" description="Disordered" evidence="1">
    <location>
        <begin position="521"/>
        <end position="553"/>
    </location>
</feature>
<reference evidence="5 6" key="1">
    <citation type="submission" date="2017-06" db="EMBL/GenBank/DDBJ databases">
        <title>Comparative genomic analysis of Ambrosia Fusariam Clade fungi.</title>
        <authorList>
            <person name="Stajich J.E."/>
            <person name="Carrillo J."/>
            <person name="Kijimoto T."/>
            <person name="Eskalen A."/>
            <person name="O'Donnell K."/>
            <person name="Kasson M."/>
        </authorList>
    </citation>
    <scope>NUCLEOTIDE SEQUENCE [LARGE SCALE GENOMIC DNA]</scope>
    <source>
        <strain evidence="5">UCR3666</strain>
    </source>
</reference>
<feature type="chain" id="PRO_5018304533" description="Peptidase A1 domain-containing protein" evidence="3">
    <location>
        <begin position="23"/>
        <end position="553"/>
    </location>
</feature>
<evidence type="ECO:0000259" key="4">
    <source>
        <dbReference type="PROSITE" id="PS51767"/>
    </source>
</evidence>
<dbReference type="SUPFAM" id="SSF50630">
    <property type="entry name" value="Acid proteases"/>
    <property type="match status" value="1"/>
</dbReference>
<sequence length="553" mass="59858">MQSPSALYFWATMLLLEGSSMAEDCVPLPLSMGINNVTLPSGQSRRGISIKVGTPEQELSFLPRWSNNNTFIYGPKCDNDGKEGSCQTWRGGFYNPSKSSTKGATAMDYEPLVEPFNEDTYNIITETISWSDDLTLNKFPVARPVNTSTWDLQGYSPQNLIGMDSGSTILEALKNAGRIASKSFSFWWGRDGIEAKDQKGGSFVLGGYDRAKALGDGLTTRLSNYAGCSTGMVVSILDMVLNFPNGTDVSLFEDDNGGTALQACIVPDLPNVMAMPYDPYFTNLGRAIDNFEDGRSMGIDFWNVVLDPDRDIYDGDLTFKLGGSLDITIPNRQLILPERTINDKGEIVTNSSRPVIRINSLQEISKDAFPSLGRYFLTAAYVVTNKDAGEFTIYQANPTSSEDLVALGEDNKSINAQATCTPAPTVSADAGEGDSKDNDSNTSNNNSNNNNTETTDDSPDTASSGLSTGAVAGIAVGICVPVIAGVAFFVWWLMKRKNAKAAAKQHHYESTAAYMASPNEPKNGFPTQGVPHYIPQEMSADNQPKQAPYEMPG</sequence>
<dbReference type="STRING" id="2010991.A0A3M2SN12"/>
<feature type="transmembrane region" description="Helical" evidence="2">
    <location>
        <begin position="470"/>
        <end position="494"/>
    </location>
</feature>
<evidence type="ECO:0000256" key="3">
    <source>
        <dbReference type="SAM" id="SignalP"/>
    </source>
</evidence>
<keyword evidence="2" id="KW-0812">Transmembrane</keyword>
<evidence type="ECO:0000256" key="1">
    <source>
        <dbReference type="SAM" id="MobiDB-lite"/>
    </source>
</evidence>
<feature type="signal peptide" evidence="3">
    <location>
        <begin position="1"/>
        <end position="22"/>
    </location>
</feature>
<proteinExistence type="predicted"/>
<protein>
    <recommendedName>
        <fullName evidence="4">Peptidase A1 domain-containing protein</fullName>
    </recommendedName>
</protein>
<evidence type="ECO:0000256" key="2">
    <source>
        <dbReference type="SAM" id="Phobius"/>
    </source>
</evidence>
<dbReference type="PROSITE" id="PS51767">
    <property type="entry name" value="PEPTIDASE_A1"/>
    <property type="match status" value="1"/>
</dbReference>
<accession>A0A3M2SN12</accession>
<feature type="domain" description="Peptidase A1" evidence="4">
    <location>
        <begin position="46"/>
        <end position="394"/>
    </location>
</feature>
<organism evidence="5 6">
    <name type="scientific">Fusarium kuroshium</name>
    <dbReference type="NCBI Taxonomy" id="2010991"/>
    <lineage>
        <taxon>Eukaryota</taxon>
        <taxon>Fungi</taxon>
        <taxon>Dikarya</taxon>
        <taxon>Ascomycota</taxon>
        <taxon>Pezizomycotina</taxon>
        <taxon>Sordariomycetes</taxon>
        <taxon>Hypocreomycetidae</taxon>
        <taxon>Hypocreales</taxon>
        <taxon>Nectriaceae</taxon>
        <taxon>Fusarium</taxon>
        <taxon>Fusarium solani species complex</taxon>
    </lineage>
</organism>
<keyword evidence="6" id="KW-1185">Reference proteome</keyword>
<keyword evidence="3" id="KW-0732">Signal</keyword>
<dbReference type="InterPro" id="IPR033121">
    <property type="entry name" value="PEPTIDASE_A1"/>
</dbReference>
<name>A0A3M2SN12_9HYPO</name>
<evidence type="ECO:0000313" key="6">
    <source>
        <dbReference type="Proteomes" id="UP000277212"/>
    </source>
</evidence>
<keyword evidence="2" id="KW-0472">Membrane</keyword>
<dbReference type="OrthoDB" id="5361565at2759"/>
<dbReference type="Gene3D" id="2.40.70.10">
    <property type="entry name" value="Acid Proteases"/>
    <property type="match status" value="2"/>
</dbReference>
<gene>
    <name evidence="5" type="ORF">CDV36_001486</name>
</gene>
<comment type="caution">
    <text evidence="5">The sequence shown here is derived from an EMBL/GenBank/DDBJ whole genome shotgun (WGS) entry which is preliminary data.</text>
</comment>
<dbReference type="Proteomes" id="UP000277212">
    <property type="component" value="Unassembled WGS sequence"/>
</dbReference>
<keyword evidence="2" id="KW-1133">Transmembrane helix</keyword>